<evidence type="ECO:0000313" key="3">
    <source>
        <dbReference type="Proteomes" id="UP001201163"/>
    </source>
</evidence>
<evidence type="ECO:0000313" key="2">
    <source>
        <dbReference type="EMBL" id="KAH8979845.1"/>
    </source>
</evidence>
<proteinExistence type="predicted"/>
<name>A0AAD4Q8F7_9AGAM</name>
<dbReference type="Proteomes" id="UP001201163">
    <property type="component" value="Unassembled WGS sequence"/>
</dbReference>
<dbReference type="CDD" id="cd00882">
    <property type="entry name" value="Ras_like_GTPase"/>
    <property type="match status" value="1"/>
</dbReference>
<keyword evidence="3" id="KW-1185">Reference proteome</keyword>
<dbReference type="EMBL" id="JAKELL010000154">
    <property type="protein sequence ID" value="KAH8979845.1"/>
    <property type="molecule type" value="Genomic_DNA"/>
</dbReference>
<dbReference type="Gene3D" id="3.40.50.300">
    <property type="entry name" value="P-loop containing nucleotide triphosphate hydrolases"/>
    <property type="match status" value="1"/>
</dbReference>
<dbReference type="PRINTS" id="PR00449">
    <property type="entry name" value="RASTRNSFRMNG"/>
</dbReference>
<evidence type="ECO:0008006" key="4">
    <source>
        <dbReference type="Google" id="ProtNLM"/>
    </source>
</evidence>
<dbReference type="InterPro" id="IPR027417">
    <property type="entry name" value="P-loop_NTPase"/>
</dbReference>
<dbReference type="SUPFAM" id="SSF52540">
    <property type="entry name" value="P-loop containing nucleoside triphosphate hydrolases"/>
    <property type="match status" value="1"/>
</dbReference>
<feature type="region of interest" description="Disordered" evidence="1">
    <location>
        <begin position="1"/>
        <end position="50"/>
    </location>
</feature>
<comment type="caution">
    <text evidence="2">The sequence shown here is derived from an EMBL/GenBank/DDBJ whole genome shotgun (WGS) entry which is preliminary data.</text>
</comment>
<dbReference type="AlphaFoldDB" id="A0AAD4Q8F7"/>
<accession>A0AAD4Q8F7</accession>
<organism evidence="2 3">
    <name type="scientific">Lactarius akahatsu</name>
    <dbReference type="NCBI Taxonomy" id="416441"/>
    <lineage>
        <taxon>Eukaryota</taxon>
        <taxon>Fungi</taxon>
        <taxon>Dikarya</taxon>
        <taxon>Basidiomycota</taxon>
        <taxon>Agaricomycotina</taxon>
        <taxon>Agaricomycetes</taxon>
        <taxon>Russulales</taxon>
        <taxon>Russulaceae</taxon>
        <taxon>Lactarius</taxon>
    </lineage>
</organism>
<reference evidence="2" key="1">
    <citation type="submission" date="2022-01" db="EMBL/GenBank/DDBJ databases">
        <title>Comparative genomics reveals a dynamic genome evolution in the ectomycorrhizal milk-cap (Lactarius) mushrooms.</title>
        <authorList>
            <consortium name="DOE Joint Genome Institute"/>
            <person name="Lebreton A."/>
            <person name="Tang N."/>
            <person name="Kuo A."/>
            <person name="LaButti K."/>
            <person name="Drula E."/>
            <person name="Barry K."/>
            <person name="Clum A."/>
            <person name="Lipzen A."/>
            <person name="Mousain D."/>
            <person name="Ng V."/>
            <person name="Wang R."/>
            <person name="Wang X."/>
            <person name="Dai Y."/>
            <person name="Henrissat B."/>
            <person name="Grigoriev I.V."/>
            <person name="Guerin-Laguette A."/>
            <person name="Yu F."/>
            <person name="Martin F.M."/>
        </authorList>
    </citation>
    <scope>NUCLEOTIDE SEQUENCE</scope>
    <source>
        <strain evidence="2">QP</strain>
    </source>
</reference>
<sequence>MVGSAPRKVDEDFPALTSPGSGVKSSVAQSEHSRASSKRQAKNYSARRPLNSTVRQVLPEDFKFRILVVGKNGSGKSSLIKAVFKVDVTALGKADIDAEFCPGDNRHLIVHECSGLDSQASDSQDLQTIRDFISHRTDARHSPSERLHAIWICVPASDVITGKLGDGVEDILGFENVPVVVVFTKFDLVVSRVPLNNPSGGPHHHERVARARIEESCRRLFHKDPRDVPAEIVSDDSRFVGLIDNLTVTTDRFITDSRAPFTRSGAQGEEQRIGAVPLAWSAALRVNHDIIIQASIEVGRSQYWRSLRSSVDFADQTLKKCVNILHLDIVEIWNMNDKTRYLSSDQFKAKMSHLVKDLAGSVNGTSGSDVARAGGGYASWVNDVYRGSQENVRCVMGYIVNLTVILDGIFRIAAGDMSPNHAHQVFERHARSKHRDTIHNDIRSFITEAFAMKLSVQQSQKDLVLDGIVDLIKQFCVPHSESGNGRNG</sequence>
<feature type="compositionally biased region" description="Polar residues" evidence="1">
    <location>
        <begin position="18"/>
        <end position="30"/>
    </location>
</feature>
<evidence type="ECO:0000256" key="1">
    <source>
        <dbReference type="SAM" id="MobiDB-lite"/>
    </source>
</evidence>
<protein>
    <recommendedName>
        <fullName evidence="4">G domain-containing protein</fullName>
    </recommendedName>
</protein>
<gene>
    <name evidence="2" type="ORF">EDB92DRAFT_328520</name>
</gene>